<proteinExistence type="predicted"/>
<dbReference type="EMBL" id="VNHO01000019">
    <property type="protein sequence ID" value="TYP52401.1"/>
    <property type="molecule type" value="Genomic_DNA"/>
</dbReference>
<evidence type="ECO:0000313" key="2">
    <source>
        <dbReference type="Proteomes" id="UP000322294"/>
    </source>
</evidence>
<evidence type="ECO:0000313" key="1">
    <source>
        <dbReference type="EMBL" id="TYP52401.1"/>
    </source>
</evidence>
<reference evidence="1 2" key="1">
    <citation type="submission" date="2019-07" db="EMBL/GenBank/DDBJ databases">
        <title>Genomic Encyclopedia of Type Strains, Phase I: the one thousand microbial genomes (KMG-I) project.</title>
        <authorList>
            <person name="Kyrpides N."/>
        </authorList>
    </citation>
    <scope>NUCLEOTIDE SEQUENCE [LARGE SCALE GENOMIC DNA]</scope>
    <source>
        <strain evidence="1 2">DSM 16647</strain>
    </source>
</reference>
<accession>A0A5S5AMZ7</accession>
<keyword evidence="2" id="KW-1185">Reference proteome</keyword>
<sequence>MYENIYSILKLMSSVNLIYGRKKFQKIVQILQTFGFPFEQRFVFHLFGPYSQELQNDIDMMVEDGLLIENTSSSGAYIYLINKEKAEKVISYLENNKMVSTVFPEKGSLIRELNEQEPSFLELISTNIYLNEMGYNNEEIREKIRELKPHLFDRYDEAVNFIEKLEKKYKKTG</sequence>
<dbReference type="RefSeq" id="WP_148867469.1">
    <property type="nucleotide sequence ID" value="NZ_VNHO01000019.1"/>
</dbReference>
<dbReference type="Proteomes" id="UP000322294">
    <property type="component" value="Unassembled WGS sequence"/>
</dbReference>
<dbReference type="AlphaFoldDB" id="A0A5S5AMZ7"/>
<gene>
    <name evidence="1" type="ORF">LZ11_01745</name>
</gene>
<dbReference type="OrthoDB" id="5507947at2"/>
<comment type="caution">
    <text evidence="1">The sequence shown here is derived from an EMBL/GenBank/DDBJ whole genome shotgun (WGS) entry which is preliminary data.</text>
</comment>
<organism evidence="1 2">
    <name type="scientific">Thermosediminibacter litoriperuensis</name>
    <dbReference type="NCBI Taxonomy" id="291989"/>
    <lineage>
        <taxon>Bacteria</taxon>
        <taxon>Bacillati</taxon>
        <taxon>Bacillota</taxon>
        <taxon>Clostridia</taxon>
        <taxon>Thermosediminibacterales</taxon>
        <taxon>Thermosediminibacteraceae</taxon>
        <taxon>Thermosediminibacter</taxon>
    </lineage>
</organism>
<protein>
    <submittedName>
        <fullName evidence="1">Uncharacterized protein</fullName>
    </submittedName>
</protein>
<name>A0A5S5AMZ7_9FIRM</name>